<reference evidence="3 4" key="1">
    <citation type="submission" date="2016-11" db="EMBL/GenBank/DDBJ databases">
        <title>Draft Genome Sequences of Nine Cyanobacterial Strains from Diverse Habitats.</title>
        <authorList>
            <person name="Zhu T."/>
            <person name="Hou S."/>
            <person name="Lu X."/>
            <person name="Hess W.R."/>
        </authorList>
    </citation>
    <scope>NUCLEOTIDE SEQUENCE [LARGE SCALE GENOMIC DNA]</scope>
    <source>
        <strain evidence="3 4">NIES-593</strain>
    </source>
</reference>
<dbReference type="EMBL" id="MRCB01000028">
    <property type="protein sequence ID" value="OKH20597.1"/>
    <property type="molecule type" value="Genomic_DNA"/>
</dbReference>
<dbReference type="STRING" id="1921803.NIES593_18115"/>
<keyword evidence="4" id="KW-1185">Reference proteome</keyword>
<dbReference type="RefSeq" id="WP_073600920.1">
    <property type="nucleotide sequence ID" value="NZ_MRCB01000028.1"/>
</dbReference>
<evidence type="ECO:0000256" key="1">
    <source>
        <dbReference type="ARBA" id="ARBA00022723"/>
    </source>
</evidence>
<keyword evidence="1" id="KW-0479">Metal-binding</keyword>
<keyword evidence="2" id="KW-0456">Lyase</keyword>
<gene>
    <name evidence="3" type="ORF">NIES593_18115</name>
</gene>
<dbReference type="OrthoDB" id="482456at2"/>
<comment type="caution">
    <text evidence="3">The sequence shown here is derived from an EMBL/GenBank/DDBJ whole genome shotgun (WGS) entry which is preliminary data.</text>
</comment>
<evidence type="ECO:0000313" key="4">
    <source>
        <dbReference type="Proteomes" id="UP000186868"/>
    </source>
</evidence>
<organism evidence="3 4">
    <name type="scientific">Hydrococcus rivularis NIES-593</name>
    <dbReference type="NCBI Taxonomy" id="1921803"/>
    <lineage>
        <taxon>Bacteria</taxon>
        <taxon>Bacillati</taxon>
        <taxon>Cyanobacteriota</taxon>
        <taxon>Cyanophyceae</taxon>
        <taxon>Pleurocapsales</taxon>
        <taxon>Hydrococcaceae</taxon>
        <taxon>Hydrococcus</taxon>
    </lineage>
</organism>
<accession>A0A1U7HAH4</accession>
<dbReference type="PANTHER" id="PTHR33542:SF3">
    <property type="entry name" value="SIROHYDROCHLORIN FERROCHELATASE, CHLOROPLASTIC"/>
    <property type="match status" value="1"/>
</dbReference>
<name>A0A1U7HAH4_9CYAN</name>
<evidence type="ECO:0000313" key="3">
    <source>
        <dbReference type="EMBL" id="OKH20597.1"/>
    </source>
</evidence>
<dbReference type="AlphaFoldDB" id="A0A1U7HAH4"/>
<dbReference type="GO" id="GO:0046872">
    <property type="term" value="F:metal ion binding"/>
    <property type="evidence" value="ECO:0007669"/>
    <property type="project" value="UniProtKB-KW"/>
</dbReference>
<dbReference type="PANTHER" id="PTHR33542">
    <property type="entry name" value="SIROHYDROCHLORIN FERROCHELATASE, CHLOROPLASTIC"/>
    <property type="match status" value="1"/>
</dbReference>
<dbReference type="Gene3D" id="3.40.50.1400">
    <property type="match status" value="2"/>
</dbReference>
<dbReference type="Pfam" id="PF01903">
    <property type="entry name" value="CbiX"/>
    <property type="match status" value="2"/>
</dbReference>
<dbReference type="InterPro" id="IPR050963">
    <property type="entry name" value="Sirohydro_Cobaltochel/CbiX"/>
</dbReference>
<proteinExistence type="predicted"/>
<protein>
    <submittedName>
        <fullName evidence="3">Cobalamin biosynthesis protein CbiX</fullName>
    </submittedName>
</protein>
<dbReference type="CDD" id="cd03416">
    <property type="entry name" value="CbiX_SirB_N"/>
    <property type="match status" value="1"/>
</dbReference>
<dbReference type="InterPro" id="IPR002762">
    <property type="entry name" value="CbiX-like"/>
</dbReference>
<dbReference type="GO" id="GO:0016829">
    <property type="term" value="F:lyase activity"/>
    <property type="evidence" value="ECO:0007669"/>
    <property type="project" value="UniProtKB-KW"/>
</dbReference>
<sequence>MQVASAHLLVSHGSRDPRSQIALRQLASRLRQRKPAIAQSRDLKLEIEGSAAVSNQPALSLIDTACLEAAPAPLHATIERVAQKAREAGLNRLEILPLFLLAGVHVKEDIPREVAIAQRALGESVRVELRPYLGSYPRLANLLTQQLERLPAQARILLSHGSRRPGGNQPCQEIASRLGAIPAYWSVSPTLAERIETLARSGEQSIAILPYFLFSGGITDAIAQQIQQLKQAFPKLKLLLGEPLGATAELADLIIEEIDEWRE</sequence>
<dbReference type="Proteomes" id="UP000186868">
    <property type="component" value="Unassembled WGS sequence"/>
</dbReference>
<evidence type="ECO:0000256" key="2">
    <source>
        <dbReference type="ARBA" id="ARBA00023239"/>
    </source>
</evidence>
<dbReference type="SUPFAM" id="SSF53800">
    <property type="entry name" value="Chelatase"/>
    <property type="match status" value="2"/>
</dbReference>